<dbReference type="PANTHER" id="PTHR42913:SF6">
    <property type="entry name" value="SULFIDE-QUINONE REDUCTASE"/>
    <property type="match status" value="1"/>
</dbReference>
<proteinExistence type="inferred from homology"/>
<gene>
    <name evidence="7" type="ORF">CVV65_08085</name>
</gene>
<keyword evidence="5" id="KW-0560">Oxidoreductase</keyword>
<sequence>MAKVVILGAGFSGQTAALYLKKELGHEHDVTVVSPWPRFTYIPSLVWVGIGRMAPEKTMFELAPMYDKHGIHFLQAWAREIHPDEQYVLTEDKEGNLEKVPYDYLINATGPHLNFEGTPGLGPDQGTTQSICNIHHAKLARDAYLETVQRMEKGDRVKILVGTGHGTATCQGAALEYITNIHNDLVKRGLRDKAKIMWISNEPKLGDLGVGGITARKYGYIMDSETFARSLFAEQEIYYQVQTAVTHVEKGKVYWENYEGEQGETEYDFAMLIPQFQGTKVKYIDKDGQDITAKMTNPGGFMLVDGNYGKNPAEVTADDWPGTYQSPLYKNVFAAGIAFAPPGPISKPYVNRNGVQITASPPRTGMASGIIGRVAAENVIDLIRGKEPSHHESMAEMPGACIASIGKSLWDGSAASIVMYPVVPDYKRYPEYGRDLDVSVMEIGLAGAWIKRTLHTLFLYKMKGNPGWSLIPE</sequence>
<dbReference type="Proteomes" id="UP000231932">
    <property type="component" value="Chromosome"/>
</dbReference>
<organism evidence="7 8">
    <name type="scientific">Kyrpidia spormannii</name>
    <dbReference type="NCBI Taxonomy" id="2055160"/>
    <lineage>
        <taxon>Bacteria</taxon>
        <taxon>Bacillati</taxon>
        <taxon>Bacillota</taxon>
        <taxon>Bacilli</taxon>
        <taxon>Bacillales</taxon>
        <taxon>Alicyclobacillaceae</taxon>
        <taxon>Kyrpidia</taxon>
    </lineage>
</organism>
<feature type="domain" description="FAD/NAD(P)-binding" evidence="6">
    <location>
        <begin position="3"/>
        <end position="138"/>
    </location>
</feature>
<dbReference type="AlphaFoldDB" id="A0A2K8N6D6"/>
<dbReference type="Gene3D" id="3.50.50.100">
    <property type="match status" value="1"/>
</dbReference>
<evidence type="ECO:0000313" key="8">
    <source>
        <dbReference type="Proteomes" id="UP000231932"/>
    </source>
</evidence>
<comment type="cofactor">
    <cofactor evidence="1">
        <name>FAD</name>
        <dbReference type="ChEBI" id="CHEBI:57692"/>
    </cofactor>
</comment>
<evidence type="ECO:0000256" key="2">
    <source>
        <dbReference type="ARBA" id="ARBA00005272"/>
    </source>
</evidence>
<keyword evidence="8" id="KW-1185">Reference proteome</keyword>
<dbReference type="InterPro" id="IPR036188">
    <property type="entry name" value="FAD/NAD-bd_sf"/>
</dbReference>
<evidence type="ECO:0000256" key="5">
    <source>
        <dbReference type="ARBA" id="ARBA00023002"/>
    </source>
</evidence>
<dbReference type="InterPro" id="IPR051169">
    <property type="entry name" value="NADH-Q_oxidoreductase"/>
</dbReference>
<dbReference type="InterPro" id="IPR023753">
    <property type="entry name" value="FAD/NAD-binding_dom"/>
</dbReference>
<comment type="similarity">
    <text evidence="2">Belongs to the NADH dehydrogenase family.</text>
</comment>
<accession>A0A2K8N6D6</accession>
<dbReference type="EMBL" id="CP024955">
    <property type="protein sequence ID" value="ATY84886.1"/>
    <property type="molecule type" value="Genomic_DNA"/>
</dbReference>
<dbReference type="SUPFAM" id="SSF51905">
    <property type="entry name" value="FAD/NAD(P)-binding domain"/>
    <property type="match status" value="1"/>
</dbReference>
<dbReference type="GO" id="GO:0003955">
    <property type="term" value="F:NAD(P)H dehydrogenase (quinone) activity"/>
    <property type="evidence" value="ECO:0007669"/>
    <property type="project" value="TreeGrafter"/>
</dbReference>
<reference evidence="8" key="1">
    <citation type="submission" date="2017-11" db="EMBL/GenBank/DDBJ databases">
        <title>Complete Genome Sequence of Kyrpidia sp. Strain EA-1, a thermophilic, hydrogen-oxidizing Bacterium, isolated from the Azores.</title>
        <authorList>
            <person name="Reiner J.E."/>
            <person name="Lapp C.J."/>
            <person name="Bunk B."/>
            <person name="Gescher J."/>
        </authorList>
    </citation>
    <scope>NUCLEOTIDE SEQUENCE [LARGE SCALE GENOMIC DNA]</scope>
    <source>
        <strain evidence="8">EA-1</strain>
    </source>
</reference>
<evidence type="ECO:0000256" key="1">
    <source>
        <dbReference type="ARBA" id="ARBA00001974"/>
    </source>
</evidence>
<dbReference type="RefSeq" id="WP_100667691.1">
    <property type="nucleotide sequence ID" value="NZ_CP024955.1"/>
</dbReference>
<evidence type="ECO:0000259" key="6">
    <source>
        <dbReference type="Pfam" id="PF07992"/>
    </source>
</evidence>
<evidence type="ECO:0000256" key="3">
    <source>
        <dbReference type="ARBA" id="ARBA00022630"/>
    </source>
</evidence>
<dbReference type="GO" id="GO:0019646">
    <property type="term" value="P:aerobic electron transport chain"/>
    <property type="evidence" value="ECO:0007669"/>
    <property type="project" value="TreeGrafter"/>
</dbReference>
<keyword evidence="3" id="KW-0285">Flavoprotein</keyword>
<evidence type="ECO:0000313" key="7">
    <source>
        <dbReference type="EMBL" id="ATY84886.1"/>
    </source>
</evidence>
<keyword evidence="4" id="KW-0274">FAD</keyword>
<dbReference type="PANTHER" id="PTHR42913">
    <property type="entry name" value="APOPTOSIS-INDUCING FACTOR 1"/>
    <property type="match status" value="1"/>
</dbReference>
<dbReference type="OrthoDB" id="9805710at2"/>
<dbReference type="Pfam" id="PF07992">
    <property type="entry name" value="Pyr_redox_2"/>
    <property type="match status" value="1"/>
</dbReference>
<dbReference type="KEGG" id="kyr:CVV65_08085"/>
<protein>
    <submittedName>
        <fullName evidence="7">Sulfide:quinone reductase</fullName>
    </submittedName>
</protein>
<name>A0A2K8N6D6_9BACL</name>
<evidence type="ECO:0000256" key="4">
    <source>
        <dbReference type="ARBA" id="ARBA00022827"/>
    </source>
</evidence>